<dbReference type="OrthoDB" id="198787at2759"/>
<dbReference type="InterPro" id="IPR050931">
    <property type="entry name" value="Mito_Protein_Transport_Metaxin"/>
</dbReference>
<evidence type="ECO:0000259" key="3">
    <source>
        <dbReference type="Pfam" id="PF17172"/>
    </source>
</evidence>
<proteinExistence type="predicted"/>
<dbReference type="AlphaFoldDB" id="A0A2G5IAH2"/>
<comment type="caution">
    <text evidence="4">The sequence shown here is derived from an EMBL/GenBank/DDBJ whole genome shotgun (WGS) entry which is preliminary data.</text>
</comment>
<reference evidence="4 5" key="1">
    <citation type="submission" date="2015-10" db="EMBL/GenBank/DDBJ databases">
        <title>The cercosporin biosynthetic gene cluster was horizontally transferred to several fungal lineages and shown to be expanded in Cercospora beticola based on microsynteny with recipient genomes.</title>
        <authorList>
            <person name="De Jonge R."/>
            <person name="Ebert M.K."/>
            <person name="Suttle J.C."/>
            <person name="Jurick Ii W.M."/>
            <person name="Secor G.A."/>
            <person name="Thomma B.P."/>
            <person name="Van De Peer Y."/>
            <person name="Bolton M.D."/>
        </authorList>
    </citation>
    <scope>NUCLEOTIDE SEQUENCE [LARGE SCALE GENOMIC DNA]</scope>
    <source>
        <strain evidence="4 5">09-40</strain>
    </source>
</reference>
<protein>
    <recommendedName>
        <fullName evidence="6">Metaxin-1</fullName>
    </recommendedName>
</protein>
<feature type="region of interest" description="Disordered" evidence="1">
    <location>
        <begin position="1"/>
        <end position="27"/>
    </location>
</feature>
<feature type="domain" description="Thioredoxin-like fold" evidence="3">
    <location>
        <begin position="93"/>
        <end position="196"/>
    </location>
</feature>
<dbReference type="PANTHER" id="PTHR12289:SF44">
    <property type="entry name" value="OUTER MEMBRANE PROTEIN (SAM35), PUTATIVE (AFU_ORTHOLOGUE AFUA_1G13180)-RELATED"/>
    <property type="match status" value="1"/>
</dbReference>
<dbReference type="EMBL" id="LKMD01000100">
    <property type="protein sequence ID" value="PIB01779.1"/>
    <property type="molecule type" value="Genomic_DNA"/>
</dbReference>
<dbReference type="SUPFAM" id="SSF47616">
    <property type="entry name" value="GST C-terminal domain-like"/>
    <property type="match status" value="1"/>
</dbReference>
<dbReference type="Proteomes" id="UP000230605">
    <property type="component" value="Chromosome 1"/>
</dbReference>
<gene>
    <name evidence="4" type="ORF">CB0940_00294</name>
</gene>
<sequence length="359" mass="40301">MHTMSNDDTPSDGQPRVVPLTTSSNAPVVRSKPQSWFALPAPVKRVFDLFPPREYERNALPARAPDQKQRQGNVLHVFAQEEDIRGGRPSFNPGCLKWQTYLRFRDVPFSLVSSNNHASPSGSLPFLQPATTSSSTGDSKIPDPIPANKLQKWLANTQNSTSSSEPSDIRLEAYQSLIDNRIRKAWLYQLYLAPENDALMQRLYVSPCSNHSLVRFTITRQLRAAAEEELVKSAGTNVVDADVLLKEAEEAFQALSQLLGEKEWFFGVERPGLFDASVFAYLHLVLNDGLEWTHNPLAEGLRRVENLVRHRERIAERFYGAAGESSVEDVRKENGSVERPVHVRTTSALGKRKTLNLRA</sequence>
<dbReference type="InterPro" id="IPR033468">
    <property type="entry name" value="Metaxin_GST"/>
</dbReference>
<dbReference type="PANTHER" id="PTHR12289">
    <property type="entry name" value="METAXIN RELATED"/>
    <property type="match status" value="1"/>
</dbReference>
<dbReference type="GO" id="GO:0001401">
    <property type="term" value="C:SAM complex"/>
    <property type="evidence" value="ECO:0007669"/>
    <property type="project" value="TreeGrafter"/>
</dbReference>
<feature type="compositionally biased region" description="Polar residues" evidence="1">
    <location>
        <begin position="129"/>
        <end position="138"/>
    </location>
</feature>
<evidence type="ECO:0000313" key="5">
    <source>
        <dbReference type="Proteomes" id="UP000230605"/>
    </source>
</evidence>
<evidence type="ECO:0000259" key="2">
    <source>
        <dbReference type="Pfam" id="PF17171"/>
    </source>
</evidence>
<accession>A0A2G5IAH2</accession>
<name>A0A2G5IAH2_CERBT</name>
<organism evidence="4 5">
    <name type="scientific">Cercospora beticola</name>
    <name type="common">Sugarbeet leaf spot fungus</name>
    <dbReference type="NCBI Taxonomy" id="122368"/>
    <lineage>
        <taxon>Eukaryota</taxon>
        <taxon>Fungi</taxon>
        <taxon>Dikarya</taxon>
        <taxon>Ascomycota</taxon>
        <taxon>Pezizomycotina</taxon>
        <taxon>Dothideomycetes</taxon>
        <taxon>Dothideomycetidae</taxon>
        <taxon>Mycosphaerellales</taxon>
        <taxon>Mycosphaerellaceae</taxon>
        <taxon>Cercospora</taxon>
    </lineage>
</organism>
<dbReference type="Pfam" id="PF17172">
    <property type="entry name" value="GST_N_4"/>
    <property type="match status" value="1"/>
</dbReference>
<dbReference type="GO" id="GO:0007005">
    <property type="term" value="P:mitochondrion organization"/>
    <property type="evidence" value="ECO:0007669"/>
    <property type="project" value="TreeGrafter"/>
</dbReference>
<evidence type="ECO:0000313" key="4">
    <source>
        <dbReference type="EMBL" id="PIB01779.1"/>
    </source>
</evidence>
<dbReference type="Pfam" id="PF17171">
    <property type="entry name" value="GST_C_6"/>
    <property type="match status" value="1"/>
</dbReference>
<evidence type="ECO:0000256" key="1">
    <source>
        <dbReference type="SAM" id="MobiDB-lite"/>
    </source>
</evidence>
<feature type="region of interest" description="Disordered" evidence="1">
    <location>
        <begin position="117"/>
        <end position="146"/>
    </location>
</feature>
<feature type="compositionally biased region" description="Polar residues" evidence="1">
    <location>
        <begin position="1"/>
        <end position="12"/>
    </location>
</feature>
<feature type="domain" description="Metaxin glutathione S-transferase" evidence="2">
    <location>
        <begin position="248"/>
        <end position="314"/>
    </location>
</feature>
<evidence type="ECO:0008006" key="6">
    <source>
        <dbReference type="Google" id="ProtNLM"/>
    </source>
</evidence>
<dbReference type="CDD" id="cd03193">
    <property type="entry name" value="GST_C_Metaxin"/>
    <property type="match status" value="1"/>
</dbReference>
<dbReference type="InterPro" id="IPR036282">
    <property type="entry name" value="Glutathione-S-Trfase_C_sf"/>
</dbReference>
<dbReference type="InterPro" id="IPR012336">
    <property type="entry name" value="Thioredoxin-like_fold"/>
</dbReference>